<evidence type="ECO:0000256" key="5">
    <source>
        <dbReference type="PROSITE-ProRule" id="PRU01248"/>
    </source>
</evidence>
<evidence type="ECO:0000259" key="6">
    <source>
        <dbReference type="PROSITE" id="PS51898"/>
    </source>
</evidence>
<evidence type="ECO:0000313" key="8">
    <source>
        <dbReference type="EMBL" id="AEU37466.1"/>
    </source>
</evidence>
<evidence type="ECO:0000313" key="9">
    <source>
        <dbReference type="Proteomes" id="UP000007113"/>
    </source>
</evidence>
<evidence type="ECO:0000256" key="4">
    <source>
        <dbReference type="ARBA" id="ARBA00023172"/>
    </source>
</evidence>
<dbReference type="RefSeq" id="WP_014266342.1">
    <property type="nucleotide sequence ID" value="NC_016631.1"/>
</dbReference>
<keyword evidence="2" id="KW-0229">DNA integration</keyword>
<evidence type="ECO:0000256" key="2">
    <source>
        <dbReference type="ARBA" id="ARBA00022908"/>
    </source>
</evidence>
<dbReference type="PANTHER" id="PTHR30349:SF81">
    <property type="entry name" value="TYROSINE RECOMBINASE XERC"/>
    <property type="match status" value="1"/>
</dbReference>
<evidence type="ECO:0000256" key="3">
    <source>
        <dbReference type="ARBA" id="ARBA00023125"/>
    </source>
</evidence>
<name>G8NT36_GRAMM</name>
<dbReference type="KEGG" id="gma:AciX8_3164"/>
<keyword evidence="1" id="KW-0159">Chromosome partition</keyword>
<dbReference type="SUPFAM" id="SSF56349">
    <property type="entry name" value="DNA breaking-rejoining enzymes"/>
    <property type="match status" value="1"/>
</dbReference>
<dbReference type="GO" id="GO:0006310">
    <property type="term" value="P:DNA recombination"/>
    <property type="evidence" value="ECO:0007669"/>
    <property type="project" value="UniProtKB-KW"/>
</dbReference>
<gene>
    <name evidence="8" type="ordered locus">AciX8_3164</name>
</gene>
<keyword evidence="4" id="KW-0233">DNA recombination</keyword>
<dbReference type="HOGENOM" id="CLU_027562_23_3_0"/>
<dbReference type="InterPro" id="IPR013762">
    <property type="entry name" value="Integrase-like_cat_sf"/>
</dbReference>
<dbReference type="PANTHER" id="PTHR30349">
    <property type="entry name" value="PHAGE INTEGRASE-RELATED"/>
    <property type="match status" value="1"/>
</dbReference>
<dbReference type="Proteomes" id="UP000007113">
    <property type="component" value="Chromosome"/>
</dbReference>
<dbReference type="CDD" id="cd01188">
    <property type="entry name" value="INT_RitA_C_like"/>
    <property type="match status" value="1"/>
</dbReference>
<dbReference type="GO" id="GO:0003677">
    <property type="term" value="F:DNA binding"/>
    <property type="evidence" value="ECO:0007669"/>
    <property type="project" value="UniProtKB-UniRule"/>
</dbReference>
<proteinExistence type="predicted"/>
<accession>G8NT36</accession>
<dbReference type="InterPro" id="IPR002104">
    <property type="entry name" value="Integrase_catalytic"/>
</dbReference>
<evidence type="ECO:0000256" key="1">
    <source>
        <dbReference type="ARBA" id="ARBA00022829"/>
    </source>
</evidence>
<keyword evidence="3 5" id="KW-0238">DNA-binding</keyword>
<dbReference type="STRING" id="682795.AciX8_3164"/>
<dbReference type="Pfam" id="PF00589">
    <property type="entry name" value="Phage_integrase"/>
    <property type="match status" value="1"/>
</dbReference>
<dbReference type="AlphaFoldDB" id="G8NT36"/>
<dbReference type="InterPro" id="IPR010998">
    <property type="entry name" value="Integrase_recombinase_N"/>
</dbReference>
<evidence type="ECO:0000259" key="7">
    <source>
        <dbReference type="PROSITE" id="PS51900"/>
    </source>
</evidence>
<dbReference type="InterPro" id="IPR004107">
    <property type="entry name" value="Integrase_SAM-like_N"/>
</dbReference>
<feature type="domain" description="Tyr recombinase" evidence="6">
    <location>
        <begin position="240"/>
        <end position="423"/>
    </location>
</feature>
<organism evidence="8 9">
    <name type="scientific">Granulicella mallensis (strain ATCC BAA-1857 / DSM 23137 / MP5ACTX8)</name>
    <dbReference type="NCBI Taxonomy" id="682795"/>
    <lineage>
        <taxon>Bacteria</taxon>
        <taxon>Pseudomonadati</taxon>
        <taxon>Acidobacteriota</taxon>
        <taxon>Terriglobia</taxon>
        <taxon>Terriglobales</taxon>
        <taxon>Acidobacteriaceae</taxon>
        <taxon>Granulicella</taxon>
    </lineage>
</organism>
<dbReference type="Pfam" id="PF02899">
    <property type="entry name" value="Phage_int_SAM_1"/>
    <property type="match status" value="1"/>
</dbReference>
<dbReference type="Gene3D" id="1.10.443.10">
    <property type="entry name" value="Intergrase catalytic core"/>
    <property type="match status" value="1"/>
</dbReference>
<protein>
    <submittedName>
        <fullName evidence="8">Integrase family protein</fullName>
    </submittedName>
</protein>
<sequence>MTSVSSSSDARLIAQSTAIDALFSVPATRARHRGTALLLEREQYLDHLLKKCVDPLYVASVAHYLVYIVQIIGLEEIRIVSLDEIAKAGKIWADLDCPYRVRTPTRVAAYPLMRAAKAWLSFHRKLERPQEMWFEELLRAYSHSLVYNRGLVHRTVETYESKARTFLKFFSRSNHNLSGISLLDVDAFMQEKVMEEWKAEAIASHCQAIRSFLRFAESRNWCDRGIHQGIKSPRVPRNTGESKGPTWPQVKKLLRSFKGQKASERRAKAMLMLCAIYGLRASEVIGLQLEDFDWRNETFMVRRAKRGGVQHFPMEYEVGEAILAYLKQDRPRCASRLLFVSLRAPYVAVSTTSLWRAVGPRLRSFGVQLNHVGVHSLRHACATRLLHKGSSLHQIADFLGHRDLKSVSIYARCDVRSLRKVAQFRLEGLK</sequence>
<dbReference type="GO" id="GO:0007059">
    <property type="term" value="P:chromosome segregation"/>
    <property type="evidence" value="ECO:0007669"/>
    <property type="project" value="UniProtKB-KW"/>
</dbReference>
<dbReference type="Gene3D" id="1.10.150.130">
    <property type="match status" value="1"/>
</dbReference>
<feature type="domain" description="Core-binding (CB)" evidence="7">
    <location>
        <begin position="110"/>
        <end position="217"/>
    </location>
</feature>
<reference evidence="8 9" key="1">
    <citation type="submission" date="2011-11" db="EMBL/GenBank/DDBJ databases">
        <title>Complete sequence of Granulicella mallensis MP5ACTX8.</title>
        <authorList>
            <consortium name="US DOE Joint Genome Institute"/>
            <person name="Lucas S."/>
            <person name="Copeland A."/>
            <person name="Lapidus A."/>
            <person name="Cheng J.-F."/>
            <person name="Goodwin L."/>
            <person name="Pitluck S."/>
            <person name="Peters L."/>
            <person name="Lu M."/>
            <person name="Detter J.C."/>
            <person name="Han C."/>
            <person name="Tapia R."/>
            <person name="Land M."/>
            <person name="Hauser L."/>
            <person name="Kyrpides N."/>
            <person name="Ivanova N."/>
            <person name="Mikhailova N."/>
            <person name="Pagani I."/>
            <person name="Rawat S."/>
            <person name="Mannisto M."/>
            <person name="Haggblom M."/>
            <person name="Woyke T."/>
        </authorList>
    </citation>
    <scope>NUCLEOTIDE SEQUENCE [LARGE SCALE GENOMIC DNA]</scope>
    <source>
        <strain evidence="9">ATCC BAA-1857 / DSM 23137 / MP5ACTX8</strain>
    </source>
</reference>
<dbReference type="EMBL" id="CP003130">
    <property type="protein sequence ID" value="AEU37466.1"/>
    <property type="molecule type" value="Genomic_DNA"/>
</dbReference>
<dbReference type="OrthoDB" id="283809at2"/>
<dbReference type="InterPro" id="IPR050090">
    <property type="entry name" value="Tyrosine_recombinase_XerCD"/>
</dbReference>
<dbReference type="PROSITE" id="PS51900">
    <property type="entry name" value="CB"/>
    <property type="match status" value="1"/>
</dbReference>
<dbReference type="eggNOG" id="COG4974">
    <property type="taxonomic scope" value="Bacteria"/>
</dbReference>
<dbReference type="InterPro" id="IPR044068">
    <property type="entry name" value="CB"/>
</dbReference>
<dbReference type="InterPro" id="IPR011010">
    <property type="entry name" value="DNA_brk_join_enz"/>
</dbReference>
<keyword evidence="9" id="KW-1185">Reference proteome</keyword>
<dbReference type="GO" id="GO:0015074">
    <property type="term" value="P:DNA integration"/>
    <property type="evidence" value="ECO:0007669"/>
    <property type="project" value="UniProtKB-KW"/>
</dbReference>
<dbReference type="PROSITE" id="PS51898">
    <property type="entry name" value="TYR_RECOMBINASE"/>
    <property type="match status" value="1"/>
</dbReference>